<proteinExistence type="predicted"/>
<sequence>MILLTDKKISAHLACETRSDGIEHIANLTPIQTFCSYFEKKRISNLSYDVELQLQETHLGVENNRISTAQSTLTFGMQALDLSPSLGSNASIRRGCAQPENG</sequence>
<evidence type="ECO:0000313" key="2">
    <source>
        <dbReference type="Proteomes" id="UP000752696"/>
    </source>
</evidence>
<keyword evidence="2" id="KW-1185">Reference proteome</keyword>
<accession>A0A6V7HAB9</accession>
<comment type="caution">
    <text evidence="1">The sequence shown here is derived from an EMBL/GenBank/DDBJ whole genome shotgun (WGS) entry which is preliminary data.</text>
</comment>
<organism evidence="1 2">
    <name type="scientific">Heterotrigona itama</name>
    <dbReference type="NCBI Taxonomy" id="395501"/>
    <lineage>
        <taxon>Eukaryota</taxon>
        <taxon>Metazoa</taxon>
        <taxon>Ecdysozoa</taxon>
        <taxon>Arthropoda</taxon>
        <taxon>Hexapoda</taxon>
        <taxon>Insecta</taxon>
        <taxon>Pterygota</taxon>
        <taxon>Neoptera</taxon>
        <taxon>Endopterygota</taxon>
        <taxon>Hymenoptera</taxon>
        <taxon>Apocrita</taxon>
        <taxon>Aculeata</taxon>
        <taxon>Apoidea</taxon>
        <taxon>Anthophila</taxon>
        <taxon>Apidae</taxon>
        <taxon>Heterotrigona</taxon>
    </lineage>
</organism>
<evidence type="ECO:0000313" key="1">
    <source>
        <dbReference type="EMBL" id="CAD1476692.1"/>
    </source>
</evidence>
<dbReference type="Proteomes" id="UP000752696">
    <property type="component" value="Unassembled WGS sequence"/>
</dbReference>
<reference evidence="1" key="1">
    <citation type="submission" date="2020-07" db="EMBL/GenBank/DDBJ databases">
        <authorList>
            <person name="Nazaruddin N."/>
        </authorList>
    </citation>
    <scope>NUCLEOTIDE SEQUENCE</scope>
</reference>
<gene>
    <name evidence="1" type="ORF">MHI_LOCUS664720</name>
</gene>
<protein>
    <submittedName>
        <fullName evidence="1">Uncharacterized protein</fullName>
    </submittedName>
</protein>
<dbReference type="EMBL" id="CAJDYZ010009506">
    <property type="protein sequence ID" value="CAD1476692.1"/>
    <property type="molecule type" value="Genomic_DNA"/>
</dbReference>
<dbReference type="AlphaFoldDB" id="A0A6V7HAB9"/>
<name>A0A6V7HAB9_9HYME</name>